<sequence>MTGDVNAKNKSGKSPLAFCLQWDADTVKFPQVLQSRYCKDGAAAIPICAKHWVEEHAKKLELNTVENLLLERGPEKVEKYLNARKALVEASP</sequence>
<proteinExistence type="predicted"/>
<evidence type="ECO:0000313" key="1">
    <source>
        <dbReference type="EMBL" id="TMW69718.1"/>
    </source>
</evidence>
<accession>A0A8K1FTL9</accession>
<dbReference type="EMBL" id="SPLM01000001">
    <property type="protein sequence ID" value="TMW69718.1"/>
    <property type="molecule type" value="Genomic_DNA"/>
</dbReference>
<dbReference type="AlphaFoldDB" id="A0A8K1FTL9"/>
<name>A0A8K1FTL9_PYTOL</name>
<reference evidence="1" key="1">
    <citation type="submission" date="2019-03" db="EMBL/GenBank/DDBJ databases">
        <title>Long read genome sequence of the mycoparasitic Pythium oligandrum ATCC 38472 isolated from sugarbeet rhizosphere.</title>
        <authorList>
            <person name="Gaulin E."/>
        </authorList>
    </citation>
    <scope>NUCLEOTIDE SEQUENCE</scope>
    <source>
        <strain evidence="1">ATCC 38472_TT</strain>
    </source>
</reference>
<organism evidence="1 2">
    <name type="scientific">Pythium oligandrum</name>
    <name type="common">Mycoparasitic fungus</name>
    <dbReference type="NCBI Taxonomy" id="41045"/>
    <lineage>
        <taxon>Eukaryota</taxon>
        <taxon>Sar</taxon>
        <taxon>Stramenopiles</taxon>
        <taxon>Oomycota</taxon>
        <taxon>Peronosporomycetes</taxon>
        <taxon>Pythiales</taxon>
        <taxon>Pythiaceae</taxon>
        <taxon>Pythium</taxon>
    </lineage>
</organism>
<comment type="caution">
    <text evidence="1">The sequence shown here is derived from an EMBL/GenBank/DDBJ whole genome shotgun (WGS) entry which is preliminary data.</text>
</comment>
<evidence type="ECO:0000313" key="2">
    <source>
        <dbReference type="Proteomes" id="UP000794436"/>
    </source>
</evidence>
<dbReference type="Proteomes" id="UP000794436">
    <property type="component" value="Unassembled WGS sequence"/>
</dbReference>
<protein>
    <submittedName>
        <fullName evidence="1">Uncharacterized protein</fullName>
    </submittedName>
</protein>
<keyword evidence="2" id="KW-1185">Reference proteome</keyword>
<gene>
    <name evidence="1" type="ORF">Poli38472_001874</name>
</gene>